<keyword evidence="4" id="KW-1185">Reference proteome</keyword>
<dbReference type="Pfam" id="PF01223">
    <property type="entry name" value="Endonuclease_NS"/>
    <property type="match status" value="1"/>
</dbReference>
<comment type="caution">
    <text evidence="3">The sequence shown here is derived from an EMBL/GenBank/DDBJ whole genome shotgun (WGS) entry which is preliminary data.</text>
</comment>
<keyword evidence="3" id="KW-0540">Nuclease</keyword>
<organism evidence="3 4">
    <name type="scientific">Mucilaginibacter boryungensis</name>
    <dbReference type="NCBI Taxonomy" id="768480"/>
    <lineage>
        <taxon>Bacteria</taxon>
        <taxon>Pseudomonadati</taxon>
        <taxon>Bacteroidota</taxon>
        <taxon>Sphingobacteriia</taxon>
        <taxon>Sphingobacteriales</taxon>
        <taxon>Sphingobacteriaceae</taxon>
        <taxon>Mucilaginibacter</taxon>
    </lineage>
</organism>
<name>A0ABR9XM45_9SPHI</name>
<keyword evidence="3" id="KW-0378">Hydrolase</keyword>
<dbReference type="CDD" id="cd00091">
    <property type="entry name" value="NUC"/>
    <property type="match status" value="1"/>
</dbReference>
<keyword evidence="3" id="KW-0255">Endonuclease</keyword>
<feature type="domain" description="DNA/RNA non-specific endonuclease/pyrophosphatase/phosphodiesterase" evidence="2">
    <location>
        <begin position="252"/>
        <end position="466"/>
    </location>
</feature>
<dbReference type="SMART" id="SM00892">
    <property type="entry name" value="Endonuclease_NS"/>
    <property type="match status" value="1"/>
</dbReference>
<dbReference type="PANTHER" id="PTHR13966:SF5">
    <property type="entry name" value="ENDONUCLEASE G, MITOCHONDRIAL"/>
    <property type="match status" value="1"/>
</dbReference>
<proteinExistence type="predicted"/>
<evidence type="ECO:0000259" key="2">
    <source>
        <dbReference type="SMART" id="SM00892"/>
    </source>
</evidence>
<dbReference type="InterPro" id="IPR040255">
    <property type="entry name" value="Non-specific_endonuclease"/>
</dbReference>
<dbReference type="SUPFAM" id="SSF54060">
    <property type="entry name" value="His-Me finger endonucleases"/>
    <property type="match status" value="1"/>
</dbReference>
<dbReference type="Proteomes" id="UP000632774">
    <property type="component" value="Unassembled WGS sequence"/>
</dbReference>
<feature type="domain" description="ENPP1-3/EXOG-like endonuclease/phosphodiesterase" evidence="1">
    <location>
        <begin position="253"/>
        <end position="466"/>
    </location>
</feature>
<dbReference type="InterPro" id="IPR044925">
    <property type="entry name" value="His-Me_finger_sf"/>
</dbReference>
<dbReference type="RefSeq" id="WP_194107726.1">
    <property type="nucleotide sequence ID" value="NZ_JADFFM010000002.1"/>
</dbReference>
<dbReference type="PANTHER" id="PTHR13966">
    <property type="entry name" value="ENDONUCLEASE RELATED"/>
    <property type="match status" value="1"/>
</dbReference>
<sequence length="479" mass="51017">MKKVLLICVAAVMVLAIGCKKGNDGFIRYTDTAKFVIPKAYAITENFEQGSKGAYAAGDVQLSTGSWNFDDALIGNLSTDLRNGTWSVRLRNGKITMNFDVSGVSKLIIKHGKYGADPAAGWTLYISRDKGATYTQMGAEFNEASTTLVTDSFNVATNGPVRFQIRRTSGATTSRTNFDDITFKGIGDAGVVVGTPDTPPVDTTGTSKAATGRAIVVGPDAPPATGDNSNLLFGNPSGAVTALTSSDNYLIDAGYYVESYSASRGEPNWVSWHLDASNTTNATSRLDNFAAWSGLPATFFAVQSNSYSGSGFDRGHNCPSADRTSSVAANSATFLMTNMIPQAPQNNQQTWANLENYLRQLTVQGNEVYIIMGSYGAGGVGSLNTTVYNSIKNEGKITVPAYVWKVAVVIPVGNGDISRVSATTRVIAVNTPNINSINSDWTKYIVTVRDIEHATGYNLLSALPQSVQDIIENARDSGI</sequence>
<dbReference type="SMART" id="SM00477">
    <property type="entry name" value="NUC"/>
    <property type="match status" value="1"/>
</dbReference>
<protein>
    <submittedName>
        <fullName evidence="3">DNA/RNA non-specific endonuclease</fullName>
    </submittedName>
</protein>
<evidence type="ECO:0000313" key="3">
    <source>
        <dbReference type="EMBL" id="MBE9668315.1"/>
    </source>
</evidence>
<reference evidence="3 4" key="1">
    <citation type="submission" date="2020-10" db="EMBL/GenBank/DDBJ databases">
        <title>Mucilaginibacter mali sp. nov., isolated from rhizosphere soil of apple orchard.</title>
        <authorList>
            <person name="Lee J.-S."/>
            <person name="Kim H.S."/>
            <person name="Kim J.-S."/>
        </authorList>
    </citation>
    <scope>NUCLEOTIDE SEQUENCE [LARGE SCALE GENOMIC DNA]</scope>
    <source>
        <strain evidence="3 4">KCTC 23157</strain>
    </source>
</reference>
<dbReference type="Gene3D" id="3.40.570.10">
    <property type="entry name" value="Extracellular Endonuclease, subunit A"/>
    <property type="match status" value="1"/>
</dbReference>
<dbReference type="InterPro" id="IPR020821">
    <property type="entry name" value="ENPP1-3/EXOG-like_nuc-like"/>
</dbReference>
<evidence type="ECO:0000259" key="1">
    <source>
        <dbReference type="SMART" id="SM00477"/>
    </source>
</evidence>
<dbReference type="InterPro" id="IPR044929">
    <property type="entry name" value="DNA/RNA_non-sp_Endonuclease_sf"/>
</dbReference>
<dbReference type="PROSITE" id="PS51257">
    <property type="entry name" value="PROKAR_LIPOPROTEIN"/>
    <property type="match status" value="1"/>
</dbReference>
<accession>A0ABR9XM45</accession>
<dbReference type="EMBL" id="JADFFM010000002">
    <property type="protein sequence ID" value="MBE9668315.1"/>
    <property type="molecule type" value="Genomic_DNA"/>
</dbReference>
<evidence type="ECO:0000313" key="4">
    <source>
        <dbReference type="Proteomes" id="UP000632774"/>
    </source>
</evidence>
<gene>
    <name evidence="3" type="ORF">IRJ18_18240</name>
</gene>
<dbReference type="InterPro" id="IPR001604">
    <property type="entry name" value="Endo_G_ENPP1-like_dom"/>
</dbReference>
<dbReference type="GO" id="GO:0004519">
    <property type="term" value="F:endonuclease activity"/>
    <property type="evidence" value="ECO:0007669"/>
    <property type="project" value="UniProtKB-KW"/>
</dbReference>